<evidence type="ECO:0000256" key="1">
    <source>
        <dbReference type="SAM" id="Phobius"/>
    </source>
</evidence>
<dbReference type="OrthoDB" id="1918704at2759"/>
<evidence type="ECO:0000313" key="3">
    <source>
        <dbReference type="Proteomes" id="UP000886595"/>
    </source>
</evidence>
<reference evidence="2 3" key="1">
    <citation type="submission" date="2020-02" db="EMBL/GenBank/DDBJ databases">
        <authorList>
            <person name="Ma Q."/>
            <person name="Huang Y."/>
            <person name="Song X."/>
            <person name="Pei D."/>
        </authorList>
    </citation>
    <scope>NUCLEOTIDE SEQUENCE [LARGE SCALE GENOMIC DNA]</scope>
    <source>
        <strain evidence="2">Sxm20200214</strain>
        <tissue evidence="2">Leaf</tissue>
    </source>
</reference>
<dbReference type="Proteomes" id="UP000886595">
    <property type="component" value="Unassembled WGS sequence"/>
</dbReference>
<sequence>MRIDEFVSQISITTAGTGMTVLFTVICRLASSRVPFCTNKFFNTGLGFSLVVLSWAVDRLREMIT</sequence>
<feature type="transmembrane region" description="Helical" evidence="1">
    <location>
        <begin position="6"/>
        <end position="29"/>
    </location>
</feature>
<dbReference type="EMBL" id="JAAMPC010000004">
    <property type="protein sequence ID" value="KAG2315961.1"/>
    <property type="molecule type" value="Genomic_DNA"/>
</dbReference>
<dbReference type="PANTHER" id="PTHR35095:SF1">
    <property type="entry name" value="OS05G0143300 PROTEIN"/>
    <property type="match status" value="1"/>
</dbReference>
<dbReference type="PANTHER" id="PTHR35095">
    <property type="entry name" value="OS05G0143300 PROTEIN"/>
    <property type="match status" value="1"/>
</dbReference>
<dbReference type="AlphaFoldDB" id="A0A8X7VQW0"/>
<proteinExistence type="predicted"/>
<evidence type="ECO:0000313" key="2">
    <source>
        <dbReference type="EMBL" id="KAG2315961.1"/>
    </source>
</evidence>
<organism evidence="2 3">
    <name type="scientific">Brassica carinata</name>
    <name type="common">Ethiopian mustard</name>
    <name type="synonym">Abyssinian cabbage</name>
    <dbReference type="NCBI Taxonomy" id="52824"/>
    <lineage>
        <taxon>Eukaryota</taxon>
        <taxon>Viridiplantae</taxon>
        <taxon>Streptophyta</taxon>
        <taxon>Embryophyta</taxon>
        <taxon>Tracheophyta</taxon>
        <taxon>Spermatophyta</taxon>
        <taxon>Magnoliopsida</taxon>
        <taxon>eudicotyledons</taxon>
        <taxon>Gunneridae</taxon>
        <taxon>Pentapetalae</taxon>
        <taxon>rosids</taxon>
        <taxon>malvids</taxon>
        <taxon>Brassicales</taxon>
        <taxon>Brassicaceae</taxon>
        <taxon>Brassiceae</taxon>
        <taxon>Brassica</taxon>
    </lineage>
</organism>
<keyword evidence="1" id="KW-0812">Transmembrane</keyword>
<keyword evidence="1" id="KW-0472">Membrane</keyword>
<name>A0A8X7VQW0_BRACI</name>
<accession>A0A8X7VQW0</accession>
<keyword evidence="3" id="KW-1185">Reference proteome</keyword>
<comment type="caution">
    <text evidence="2">The sequence shown here is derived from an EMBL/GenBank/DDBJ whole genome shotgun (WGS) entry which is preliminary data.</text>
</comment>
<gene>
    <name evidence="2" type="ORF">Bca52824_019083</name>
</gene>
<keyword evidence="1" id="KW-1133">Transmembrane helix</keyword>
<protein>
    <submittedName>
        <fullName evidence="2">Uncharacterized protein</fullName>
    </submittedName>
</protein>